<protein>
    <submittedName>
        <fullName evidence="2">Uncharacterized protein</fullName>
    </submittedName>
</protein>
<gene>
    <name evidence="2" type="ORF">DKX38_009404</name>
</gene>
<dbReference type="Proteomes" id="UP000326939">
    <property type="component" value="Chromosome 6"/>
</dbReference>
<sequence length="242" mass="27130">MDLIVPSKELLPPVTDEGVVILETLNTSWKLAWLNEGINLRKKTWPNVSIYQQRRLRGRQTSPCLNSFHLWILRARVQLLSHEVKKEASNQIPSIMDEVNVRHSCRHEVNDGMGQKLSESPALGSDQPPEDVSRTPSKSLEDLRDIKGTSAVEITEKLNKSPSQVALPWGIQSGQIVLPKSVKDNISTVVCLVGNLSSKFYGKNHNDNNNSIQKTITSTAPLAEQKAEFLPLPIHQHFTCTW</sequence>
<organism evidence="2 3">
    <name type="scientific">Salix brachista</name>
    <dbReference type="NCBI Taxonomy" id="2182728"/>
    <lineage>
        <taxon>Eukaryota</taxon>
        <taxon>Viridiplantae</taxon>
        <taxon>Streptophyta</taxon>
        <taxon>Embryophyta</taxon>
        <taxon>Tracheophyta</taxon>
        <taxon>Spermatophyta</taxon>
        <taxon>Magnoliopsida</taxon>
        <taxon>eudicotyledons</taxon>
        <taxon>Gunneridae</taxon>
        <taxon>Pentapetalae</taxon>
        <taxon>rosids</taxon>
        <taxon>fabids</taxon>
        <taxon>Malpighiales</taxon>
        <taxon>Salicaceae</taxon>
        <taxon>Saliceae</taxon>
        <taxon>Salix</taxon>
    </lineage>
</organism>
<dbReference type="InterPro" id="IPR036812">
    <property type="entry name" value="NAD(P)_OxRdtase_dom_sf"/>
</dbReference>
<dbReference type="AlphaFoldDB" id="A0A5N5MCT5"/>
<proteinExistence type="predicted"/>
<reference evidence="3" key="1">
    <citation type="journal article" date="2019" name="Gigascience">
        <title>De novo genome assembly of the endangered Acer yangbiense, a plant species with extremely small populations endemic to Yunnan Province, China.</title>
        <authorList>
            <person name="Yang J."/>
            <person name="Wariss H.M."/>
            <person name="Tao L."/>
            <person name="Zhang R."/>
            <person name="Yun Q."/>
            <person name="Hollingsworth P."/>
            <person name="Dao Z."/>
            <person name="Luo G."/>
            <person name="Guo H."/>
            <person name="Ma Y."/>
            <person name="Sun W."/>
        </authorList>
    </citation>
    <scope>NUCLEOTIDE SEQUENCE [LARGE SCALE GENOMIC DNA]</scope>
    <source>
        <strain evidence="3">cv. br00</strain>
    </source>
</reference>
<evidence type="ECO:0000313" key="3">
    <source>
        <dbReference type="Proteomes" id="UP000326939"/>
    </source>
</evidence>
<evidence type="ECO:0000313" key="2">
    <source>
        <dbReference type="EMBL" id="KAB5552093.1"/>
    </source>
</evidence>
<accession>A0A5N5MCT5</accession>
<feature type="region of interest" description="Disordered" evidence="1">
    <location>
        <begin position="111"/>
        <end position="145"/>
    </location>
</feature>
<evidence type="ECO:0000256" key="1">
    <source>
        <dbReference type="SAM" id="MobiDB-lite"/>
    </source>
</evidence>
<dbReference type="SUPFAM" id="SSF51430">
    <property type="entry name" value="NAD(P)-linked oxidoreductase"/>
    <property type="match status" value="1"/>
</dbReference>
<keyword evidence="3" id="KW-1185">Reference proteome</keyword>
<comment type="caution">
    <text evidence="2">The sequence shown here is derived from an EMBL/GenBank/DDBJ whole genome shotgun (WGS) entry which is preliminary data.</text>
</comment>
<dbReference type="Gene3D" id="3.20.20.100">
    <property type="entry name" value="NADP-dependent oxidoreductase domain"/>
    <property type="match status" value="1"/>
</dbReference>
<dbReference type="EMBL" id="VDCV01000006">
    <property type="protein sequence ID" value="KAB5552093.1"/>
    <property type="molecule type" value="Genomic_DNA"/>
</dbReference>
<name>A0A5N5MCT5_9ROSI</name>